<dbReference type="InterPro" id="IPR002938">
    <property type="entry name" value="FAD-bd"/>
</dbReference>
<dbReference type="OrthoDB" id="3356051at2"/>
<feature type="domain" description="FAD-binding" evidence="1">
    <location>
        <begin position="5"/>
        <end position="329"/>
    </location>
</feature>
<dbReference type="Gene3D" id="3.30.9.10">
    <property type="entry name" value="D-Amino Acid Oxidase, subunit A, domain 2"/>
    <property type="match status" value="1"/>
</dbReference>
<dbReference type="InterPro" id="IPR036188">
    <property type="entry name" value="FAD/NAD-bd_sf"/>
</dbReference>
<comment type="caution">
    <text evidence="2">The sequence shown here is derived from an EMBL/GenBank/DDBJ whole genome shotgun (WGS) entry which is preliminary data.</text>
</comment>
<dbReference type="Gene3D" id="3.50.50.60">
    <property type="entry name" value="FAD/NAD(P)-binding domain"/>
    <property type="match status" value="1"/>
</dbReference>
<reference evidence="2 3" key="1">
    <citation type="submission" date="2019-03" db="EMBL/GenBank/DDBJ databases">
        <title>Genomic Encyclopedia of Type Strains, Phase IV (KMG-IV): sequencing the most valuable type-strain genomes for metagenomic binning, comparative biology and taxonomic classification.</title>
        <authorList>
            <person name="Goeker M."/>
        </authorList>
    </citation>
    <scope>NUCLEOTIDE SEQUENCE [LARGE SCALE GENOMIC DNA]</scope>
    <source>
        <strain evidence="2 3">DSM 45934</strain>
    </source>
</reference>
<dbReference type="EMBL" id="SLWS01000001">
    <property type="protein sequence ID" value="TCO65095.1"/>
    <property type="molecule type" value="Genomic_DNA"/>
</dbReference>
<protein>
    <submittedName>
        <fullName evidence="2">2-polyprenyl-6-methoxyphenol hydroxylase-like FAD-dependent oxidoreductase</fullName>
    </submittedName>
</protein>
<proteinExistence type="predicted"/>
<accession>A0A4R2KEW8</accession>
<dbReference type="SUPFAM" id="SSF51905">
    <property type="entry name" value="FAD/NAD(P)-binding domain"/>
    <property type="match status" value="1"/>
</dbReference>
<organism evidence="2 3">
    <name type="scientific">Actinocrispum wychmicini</name>
    <dbReference type="NCBI Taxonomy" id="1213861"/>
    <lineage>
        <taxon>Bacteria</taxon>
        <taxon>Bacillati</taxon>
        <taxon>Actinomycetota</taxon>
        <taxon>Actinomycetes</taxon>
        <taxon>Pseudonocardiales</taxon>
        <taxon>Pseudonocardiaceae</taxon>
        <taxon>Actinocrispum</taxon>
    </lineage>
</organism>
<gene>
    <name evidence="2" type="ORF">EV192_101879</name>
</gene>
<dbReference type="RefSeq" id="WP_132111278.1">
    <property type="nucleotide sequence ID" value="NZ_SLWS01000001.1"/>
</dbReference>
<sequence>MTKNILISGASVAGPALAFWLRRYGFNPTVVERAPAPREGGYAVDFRGAALEALARMGILDEVKQYATQMGDMDYVNSAGKRVGSTPPVVFSGELEVLRGDLVKVLYERTRHDVEYIFNDSITSITQSGHGAAVTFERGAPREFDLVIGADGVHSNVRSLVFGAEEKFAHHLGMYVSVSTVANYLGLEYRGRCHNTPGRMAGMYPARGNTEAKALMFFTADELDYGRRDTARQRELLNTAFAGEGWEVPRILDEIRRSPDFYFDSITQIKMEHFTHGRVALLGDAGYCASPLSGMGTSLALVGAYVLAGELASAVDHQTAFARYEDEMRGYIKACHAQAAGAGMWLVPGSNAMIRFRNWNYRLLRLKPFSGFFTKVALKAANTIRLKDYAAFTRAA</sequence>
<dbReference type="PRINTS" id="PR00420">
    <property type="entry name" value="RNGMNOXGNASE"/>
</dbReference>
<evidence type="ECO:0000313" key="2">
    <source>
        <dbReference type="EMBL" id="TCO65095.1"/>
    </source>
</evidence>
<dbReference type="GO" id="GO:0071949">
    <property type="term" value="F:FAD binding"/>
    <property type="evidence" value="ECO:0007669"/>
    <property type="project" value="InterPro"/>
</dbReference>
<dbReference type="InterPro" id="IPR051704">
    <property type="entry name" value="FAD_aromatic-hydroxylase"/>
</dbReference>
<dbReference type="PANTHER" id="PTHR46865:SF2">
    <property type="entry name" value="MONOOXYGENASE"/>
    <property type="match status" value="1"/>
</dbReference>
<evidence type="ECO:0000259" key="1">
    <source>
        <dbReference type="Pfam" id="PF01494"/>
    </source>
</evidence>
<dbReference type="Pfam" id="PF01494">
    <property type="entry name" value="FAD_binding_3"/>
    <property type="match status" value="1"/>
</dbReference>
<dbReference type="Proteomes" id="UP000295680">
    <property type="component" value="Unassembled WGS sequence"/>
</dbReference>
<evidence type="ECO:0000313" key="3">
    <source>
        <dbReference type="Proteomes" id="UP000295680"/>
    </source>
</evidence>
<keyword evidence="3" id="KW-1185">Reference proteome</keyword>
<name>A0A4R2KEW8_9PSEU</name>
<dbReference type="PANTHER" id="PTHR46865">
    <property type="entry name" value="OXIDOREDUCTASE-RELATED"/>
    <property type="match status" value="1"/>
</dbReference>
<dbReference type="AlphaFoldDB" id="A0A4R2KEW8"/>